<reference evidence="2" key="1">
    <citation type="journal article" date="2021" name="Nat. Commun.">
        <title>Genetic determinants of endophytism in the Arabidopsis root mycobiome.</title>
        <authorList>
            <person name="Mesny F."/>
            <person name="Miyauchi S."/>
            <person name="Thiergart T."/>
            <person name="Pickel B."/>
            <person name="Atanasova L."/>
            <person name="Karlsson M."/>
            <person name="Huettel B."/>
            <person name="Barry K.W."/>
            <person name="Haridas S."/>
            <person name="Chen C."/>
            <person name="Bauer D."/>
            <person name="Andreopoulos W."/>
            <person name="Pangilinan J."/>
            <person name="LaButti K."/>
            <person name="Riley R."/>
            <person name="Lipzen A."/>
            <person name="Clum A."/>
            <person name="Drula E."/>
            <person name="Henrissat B."/>
            <person name="Kohler A."/>
            <person name="Grigoriev I.V."/>
            <person name="Martin F.M."/>
            <person name="Hacquard S."/>
        </authorList>
    </citation>
    <scope>NUCLEOTIDE SEQUENCE</scope>
    <source>
        <strain evidence="2">MPI-CAGE-AT-0023</strain>
    </source>
</reference>
<dbReference type="RefSeq" id="XP_046055356.1">
    <property type="nucleotide sequence ID" value="XM_046196587.1"/>
</dbReference>
<feature type="compositionally biased region" description="Basic and acidic residues" evidence="1">
    <location>
        <begin position="109"/>
        <end position="118"/>
    </location>
</feature>
<evidence type="ECO:0000313" key="2">
    <source>
        <dbReference type="EMBL" id="KAH7267537.1"/>
    </source>
</evidence>
<name>A0A9P9KS84_FUSRE</name>
<gene>
    <name evidence="2" type="ORF">BKA55DRAFT_605618</name>
</gene>
<feature type="region of interest" description="Disordered" evidence="1">
    <location>
        <begin position="151"/>
        <end position="187"/>
    </location>
</feature>
<dbReference type="Proteomes" id="UP000720189">
    <property type="component" value="Unassembled WGS sequence"/>
</dbReference>
<dbReference type="GeneID" id="70226541"/>
<proteinExistence type="predicted"/>
<dbReference type="EMBL" id="JAGMUX010000002">
    <property type="protein sequence ID" value="KAH7267537.1"/>
    <property type="molecule type" value="Genomic_DNA"/>
</dbReference>
<dbReference type="OrthoDB" id="5106207at2759"/>
<feature type="compositionally biased region" description="Acidic residues" evidence="1">
    <location>
        <begin position="170"/>
        <end position="185"/>
    </location>
</feature>
<keyword evidence="3" id="KW-1185">Reference proteome</keyword>
<feature type="region of interest" description="Disordered" evidence="1">
    <location>
        <begin position="109"/>
        <end position="129"/>
    </location>
</feature>
<evidence type="ECO:0000313" key="3">
    <source>
        <dbReference type="Proteomes" id="UP000720189"/>
    </source>
</evidence>
<evidence type="ECO:0000256" key="1">
    <source>
        <dbReference type="SAM" id="MobiDB-lite"/>
    </source>
</evidence>
<organism evidence="2 3">
    <name type="scientific">Fusarium redolens</name>
    <dbReference type="NCBI Taxonomy" id="48865"/>
    <lineage>
        <taxon>Eukaryota</taxon>
        <taxon>Fungi</taxon>
        <taxon>Dikarya</taxon>
        <taxon>Ascomycota</taxon>
        <taxon>Pezizomycotina</taxon>
        <taxon>Sordariomycetes</taxon>
        <taxon>Hypocreomycetidae</taxon>
        <taxon>Hypocreales</taxon>
        <taxon>Nectriaceae</taxon>
        <taxon>Fusarium</taxon>
        <taxon>Fusarium redolens species complex</taxon>
    </lineage>
</organism>
<sequence>MTISSDQVLDSKTVFPHSYREGVKCIGFSKSQGRPCNRVIGAAKVREHEHLMSRLNSVPLEQRADHPRLEEAVRLLLCFTHKHADFDTELEDASQKFRDAAEAAKEAEAARVKWEKHTPQKRPGILRKRAVQFVTPSPLPVTRRGVDLGEASAANSGKSGHRLQASDIPSESESDSEGDGSDDDDIHPLKAWRRYKSKWEALEKSGLEKGVSIVQQVPWPVASGKHQDVSKEAVLDFFNNVAGDPDNADRGVMFSRERMRWRSSNVKDTFGREVYRGIMKREMKMISSVAKVYEKRYSE</sequence>
<accession>A0A9P9KS84</accession>
<protein>
    <submittedName>
        <fullName evidence="2">Uncharacterized protein</fullName>
    </submittedName>
</protein>
<dbReference type="AlphaFoldDB" id="A0A9P9KS84"/>
<comment type="caution">
    <text evidence="2">The sequence shown here is derived from an EMBL/GenBank/DDBJ whole genome shotgun (WGS) entry which is preliminary data.</text>
</comment>